<evidence type="ECO:0000256" key="1">
    <source>
        <dbReference type="ARBA" id="ARBA00000632"/>
    </source>
</evidence>
<dbReference type="Gene3D" id="1.10.530.10">
    <property type="match status" value="1"/>
</dbReference>
<comment type="catalytic activity">
    <reaction evidence="1">
        <text>Hydrolysis of (1-&gt;4)-beta-linkages between N-acetylmuramic acid and N-acetyl-D-glucosamine residues in a peptidoglycan and between N-acetyl-D-glucosamine residues in chitodextrins.</text>
        <dbReference type="EC" id="3.2.1.17"/>
    </reaction>
</comment>
<dbReference type="AlphaFoldDB" id="A0A0N5AUU4"/>
<dbReference type="STRING" id="451379.A0A0N5AUU4"/>
<keyword evidence="6" id="KW-0044">Antibiotic</keyword>
<feature type="disulfide bond" evidence="11">
    <location>
        <begin position="75"/>
        <end position="81"/>
    </location>
</feature>
<evidence type="ECO:0000256" key="3">
    <source>
        <dbReference type="ARBA" id="ARBA00022529"/>
    </source>
</evidence>
<evidence type="ECO:0000313" key="14">
    <source>
        <dbReference type="WBParaSite" id="SMUV_0000863901-mRNA-1"/>
    </source>
</evidence>
<dbReference type="WBParaSite" id="SMUV_0000863901-mRNA-1">
    <property type="protein sequence ID" value="SMUV_0000863901-mRNA-1"/>
    <property type="gene ID" value="SMUV_0000863901"/>
</dbReference>
<evidence type="ECO:0000256" key="12">
    <source>
        <dbReference type="SAM" id="SignalP"/>
    </source>
</evidence>
<keyword evidence="4" id="KW-0081">Bacteriolytic enzyme</keyword>
<keyword evidence="8" id="KW-0326">Glycosidase</keyword>
<evidence type="ECO:0000256" key="10">
    <source>
        <dbReference type="PIRSR" id="PIRSR608597-1"/>
    </source>
</evidence>
<keyword evidence="7 11" id="KW-1015">Disulfide bond</keyword>
<evidence type="ECO:0000256" key="5">
    <source>
        <dbReference type="ARBA" id="ARBA00022801"/>
    </source>
</evidence>
<dbReference type="PANTHER" id="PTHR11195">
    <property type="entry name" value="DESTABILASE-RELATED"/>
    <property type="match status" value="1"/>
</dbReference>
<feature type="active site" description="Proton donor" evidence="10">
    <location>
        <position position="27"/>
    </location>
</feature>
<evidence type="ECO:0000256" key="11">
    <source>
        <dbReference type="PIRSR" id="PIRSR608597-3"/>
    </source>
</evidence>
<feature type="chain" id="PRO_5005893549" description="lysozyme" evidence="12">
    <location>
        <begin position="17"/>
        <end position="136"/>
    </location>
</feature>
<feature type="disulfide bond" evidence="11">
    <location>
        <begin position="57"/>
        <end position="85"/>
    </location>
</feature>
<keyword evidence="12" id="KW-0732">Signal</keyword>
<protein>
    <recommendedName>
        <fullName evidence="2">lysozyme</fullName>
        <ecNumber evidence="2">3.2.1.17</ecNumber>
    </recommendedName>
    <alternativeName>
        <fullName evidence="9">1,4-beta-N-acetylmuramidase</fullName>
    </alternativeName>
</protein>
<keyword evidence="3" id="KW-0929">Antimicrobial</keyword>
<dbReference type="Proteomes" id="UP000046393">
    <property type="component" value="Unplaced"/>
</dbReference>
<feature type="signal peptide" evidence="12">
    <location>
        <begin position="1"/>
        <end position="16"/>
    </location>
</feature>
<keyword evidence="5" id="KW-0378">Hydrolase</keyword>
<name>A0A0N5AUU4_9BILA</name>
<feature type="disulfide bond" evidence="11">
    <location>
        <begin position="35"/>
        <end position="44"/>
    </location>
</feature>
<evidence type="ECO:0000256" key="9">
    <source>
        <dbReference type="ARBA" id="ARBA00031262"/>
    </source>
</evidence>
<feature type="active site" description="Nucleophile" evidence="10">
    <location>
        <position position="38"/>
    </location>
</feature>
<evidence type="ECO:0000256" key="6">
    <source>
        <dbReference type="ARBA" id="ARBA00023022"/>
    </source>
</evidence>
<accession>A0A0N5AUU4</accession>
<proteinExistence type="predicted"/>
<organism evidence="13 14">
    <name type="scientific">Syphacia muris</name>
    <dbReference type="NCBI Taxonomy" id="451379"/>
    <lineage>
        <taxon>Eukaryota</taxon>
        <taxon>Metazoa</taxon>
        <taxon>Ecdysozoa</taxon>
        <taxon>Nematoda</taxon>
        <taxon>Chromadorea</taxon>
        <taxon>Rhabditida</taxon>
        <taxon>Spirurina</taxon>
        <taxon>Oxyuridomorpha</taxon>
        <taxon>Oxyuroidea</taxon>
        <taxon>Oxyuridae</taxon>
        <taxon>Syphacia</taxon>
    </lineage>
</organism>
<dbReference type="PROSITE" id="PS51909">
    <property type="entry name" value="LYSOZYME_I"/>
    <property type="match status" value="1"/>
</dbReference>
<evidence type="ECO:0000256" key="8">
    <source>
        <dbReference type="ARBA" id="ARBA00023295"/>
    </source>
</evidence>
<dbReference type="GO" id="GO:0003796">
    <property type="term" value="F:lysozyme activity"/>
    <property type="evidence" value="ECO:0007669"/>
    <property type="project" value="UniProtKB-EC"/>
</dbReference>
<sequence length="136" mass="14676">MLKLVVLAALIAVCFGKSCIDCICQHESGCRAIGCNMDVGSLSCGYFQIKKPYYIDCGQPGKKSGESTETAWKRCANDLSCAKTCVNNYINRYKGMCSGVGECQRMSRLHNGGPSGCKYSSTVSYWNAIKSCCGCS</sequence>
<dbReference type="InterPro" id="IPR008597">
    <property type="entry name" value="Invert_lysozyme"/>
</dbReference>
<dbReference type="FunFam" id="1.10.530.10:FF:000023">
    <property type="entry name" value="Invertebrate-type lysozyme"/>
    <property type="match status" value="1"/>
</dbReference>
<reference evidence="14" key="1">
    <citation type="submission" date="2017-02" db="UniProtKB">
        <authorList>
            <consortium name="WormBaseParasite"/>
        </authorList>
    </citation>
    <scope>IDENTIFICATION</scope>
</reference>
<dbReference type="InterPro" id="IPR023346">
    <property type="entry name" value="Lysozyme-like_dom_sf"/>
</dbReference>
<feature type="disulfide bond" evidence="11">
    <location>
        <begin position="19"/>
        <end position="103"/>
    </location>
</feature>
<keyword evidence="13" id="KW-1185">Reference proteome</keyword>
<evidence type="ECO:0000256" key="7">
    <source>
        <dbReference type="ARBA" id="ARBA00023157"/>
    </source>
</evidence>
<dbReference type="EC" id="3.2.1.17" evidence="2"/>
<dbReference type="SUPFAM" id="SSF53955">
    <property type="entry name" value="Lysozyme-like"/>
    <property type="match status" value="1"/>
</dbReference>
<dbReference type="GO" id="GO:0050830">
    <property type="term" value="P:defense response to Gram-positive bacterium"/>
    <property type="evidence" value="ECO:0007669"/>
    <property type="project" value="UniProtKB-ARBA"/>
</dbReference>
<feature type="disulfide bond" evidence="11">
    <location>
        <begin position="24"/>
        <end position="30"/>
    </location>
</feature>
<dbReference type="Pfam" id="PF05497">
    <property type="entry name" value="Destabilase"/>
    <property type="match status" value="1"/>
</dbReference>
<evidence type="ECO:0000313" key="13">
    <source>
        <dbReference type="Proteomes" id="UP000046393"/>
    </source>
</evidence>
<dbReference type="PANTHER" id="PTHR11195:SF13">
    <property type="entry name" value="INVERTEBRATE-TYPE LYSOZYME 2-RELATED"/>
    <property type="match status" value="1"/>
</dbReference>
<feature type="disulfide bond" evidence="11">
    <location>
        <begin position="22"/>
        <end position="135"/>
    </location>
</feature>
<dbReference type="GO" id="GO:0031640">
    <property type="term" value="P:killing of cells of another organism"/>
    <property type="evidence" value="ECO:0007669"/>
    <property type="project" value="UniProtKB-KW"/>
</dbReference>
<evidence type="ECO:0000256" key="2">
    <source>
        <dbReference type="ARBA" id="ARBA00012732"/>
    </source>
</evidence>
<evidence type="ECO:0000256" key="4">
    <source>
        <dbReference type="ARBA" id="ARBA00022638"/>
    </source>
</evidence>